<gene>
    <name evidence="1" type="ORF">DB43_GG00010</name>
</gene>
<evidence type="ECO:0000313" key="2">
    <source>
        <dbReference type="Proteomes" id="UP000031307"/>
    </source>
</evidence>
<dbReference type="Proteomes" id="UP000031307">
    <property type="component" value="Unassembled WGS sequence"/>
</dbReference>
<dbReference type="AlphaFoldDB" id="A0A0C1E890"/>
<organism evidence="1 2">
    <name type="scientific">Parachlamydia acanthamoebae</name>
    <dbReference type="NCBI Taxonomy" id="83552"/>
    <lineage>
        <taxon>Bacteria</taxon>
        <taxon>Pseudomonadati</taxon>
        <taxon>Chlamydiota</taxon>
        <taxon>Chlamydiia</taxon>
        <taxon>Parachlamydiales</taxon>
        <taxon>Parachlamydiaceae</taxon>
        <taxon>Parachlamydia</taxon>
    </lineage>
</organism>
<proteinExistence type="predicted"/>
<reference evidence="1 2" key="1">
    <citation type="journal article" date="2014" name="Mol. Biol. Evol.">
        <title>Massive expansion of Ubiquitination-related gene families within the Chlamydiae.</title>
        <authorList>
            <person name="Domman D."/>
            <person name="Collingro A."/>
            <person name="Lagkouvardos I."/>
            <person name="Gehre L."/>
            <person name="Weinmaier T."/>
            <person name="Rattei T."/>
            <person name="Subtil A."/>
            <person name="Horn M."/>
        </authorList>
    </citation>
    <scope>NUCLEOTIDE SEQUENCE [LARGE SCALE GENOMIC DNA]</scope>
    <source>
        <strain evidence="1 2">OEW1</strain>
    </source>
</reference>
<protein>
    <submittedName>
        <fullName evidence="1">Uncharacterized protein</fullName>
    </submittedName>
</protein>
<dbReference type="EMBL" id="JSAM01000076">
    <property type="protein sequence ID" value="KIA77422.1"/>
    <property type="molecule type" value="Genomic_DNA"/>
</dbReference>
<feature type="non-terminal residue" evidence="1">
    <location>
        <position position="1"/>
    </location>
</feature>
<comment type="caution">
    <text evidence="1">The sequence shown here is derived from an EMBL/GenBank/DDBJ whole genome shotgun (WGS) entry which is preliminary data.</text>
</comment>
<accession>A0A0C1E890</accession>
<evidence type="ECO:0000313" key="1">
    <source>
        <dbReference type="EMBL" id="KIA77422.1"/>
    </source>
</evidence>
<sequence>FSQKVRVHKLSWNPSPDKNASGYLLIRNGKTIASIPAKGPFTFSDVRKKKKGADVYQLYAFTKTGLKSSTLTLVVP</sequence>
<name>A0A0C1E890_9BACT</name>